<reference evidence="1 2" key="1">
    <citation type="submission" date="2019-11" db="EMBL/GenBank/DDBJ databases">
        <title>Draft genome of Amycolatopsis RM579.</title>
        <authorList>
            <person name="Duangmal K."/>
            <person name="Mingma R."/>
        </authorList>
    </citation>
    <scope>NUCLEOTIDE SEQUENCE [LARGE SCALE GENOMIC DNA]</scope>
    <source>
        <strain evidence="1 2">RM579</strain>
    </source>
</reference>
<evidence type="ECO:0000313" key="2">
    <source>
        <dbReference type="Proteomes" id="UP000440096"/>
    </source>
</evidence>
<keyword evidence="2" id="KW-1185">Reference proteome</keyword>
<evidence type="ECO:0000313" key="1">
    <source>
        <dbReference type="EMBL" id="MTD57155.1"/>
    </source>
</evidence>
<dbReference type="EMBL" id="WMBA01000044">
    <property type="protein sequence ID" value="MTD57155.1"/>
    <property type="molecule type" value="Genomic_DNA"/>
</dbReference>
<sequence>MAKRYGLELTQGHIINILIAVVAKQGGRVQMTAEELNAAAPNPLVGNGPSQQFSLRVYTEEPYEGAVPPRPDHPFIVEIVEESPSTDALRAQIRRRGRMEIGLTRGHGAWIS</sequence>
<comment type="caution">
    <text evidence="1">The sequence shown here is derived from an EMBL/GenBank/DDBJ whole genome shotgun (WGS) entry which is preliminary data.</text>
</comment>
<accession>A0A6N7YVR0</accession>
<protein>
    <submittedName>
        <fullName evidence="1">Uncharacterized protein</fullName>
    </submittedName>
</protein>
<organism evidence="1 2">
    <name type="scientific">Amycolatopsis pithecellobii</name>
    <dbReference type="NCBI Taxonomy" id="664692"/>
    <lineage>
        <taxon>Bacteria</taxon>
        <taxon>Bacillati</taxon>
        <taxon>Actinomycetota</taxon>
        <taxon>Actinomycetes</taxon>
        <taxon>Pseudonocardiales</taxon>
        <taxon>Pseudonocardiaceae</taxon>
        <taxon>Amycolatopsis</taxon>
    </lineage>
</organism>
<proteinExistence type="predicted"/>
<dbReference type="RefSeq" id="WP_154759296.1">
    <property type="nucleotide sequence ID" value="NZ_WMBA01000044.1"/>
</dbReference>
<name>A0A6N7YVR0_9PSEU</name>
<dbReference type="Proteomes" id="UP000440096">
    <property type="component" value="Unassembled WGS sequence"/>
</dbReference>
<gene>
    <name evidence="1" type="ORF">GKO32_24710</name>
</gene>
<dbReference type="AlphaFoldDB" id="A0A6N7YVR0"/>